<accession>A0A0A2V944</accession>
<keyword evidence="1" id="KW-0812">Transmembrane</keyword>
<organism evidence="2 3">
    <name type="scientific">Pontibacillus chungwhensis BH030062</name>
    <dbReference type="NCBI Taxonomy" id="1385513"/>
    <lineage>
        <taxon>Bacteria</taxon>
        <taxon>Bacillati</taxon>
        <taxon>Bacillota</taxon>
        <taxon>Bacilli</taxon>
        <taxon>Bacillales</taxon>
        <taxon>Bacillaceae</taxon>
        <taxon>Pontibacillus</taxon>
    </lineage>
</organism>
<reference evidence="2 3" key="1">
    <citation type="submission" date="2013-08" db="EMBL/GenBank/DDBJ databases">
        <title>Genome of Pontibacillus chungwhensis.</title>
        <authorList>
            <person name="Wang Q."/>
            <person name="Wang G."/>
        </authorList>
    </citation>
    <scope>NUCLEOTIDE SEQUENCE [LARGE SCALE GENOMIC DNA]</scope>
    <source>
        <strain evidence="2 3">BH030062</strain>
    </source>
</reference>
<dbReference type="EMBL" id="AVBG01000014">
    <property type="protein sequence ID" value="KGP90225.1"/>
    <property type="molecule type" value="Genomic_DNA"/>
</dbReference>
<feature type="transmembrane region" description="Helical" evidence="1">
    <location>
        <begin position="43"/>
        <end position="60"/>
    </location>
</feature>
<dbReference type="OrthoDB" id="2626526at2"/>
<feature type="transmembrane region" description="Helical" evidence="1">
    <location>
        <begin position="72"/>
        <end position="91"/>
    </location>
</feature>
<gene>
    <name evidence="2" type="ORF">N780_05790</name>
</gene>
<dbReference type="eggNOG" id="ENOG5032DNH">
    <property type="taxonomic scope" value="Bacteria"/>
</dbReference>
<evidence type="ECO:0000256" key="1">
    <source>
        <dbReference type="SAM" id="Phobius"/>
    </source>
</evidence>
<name>A0A0A2V944_9BACI</name>
<keyword evidence="1" id="KW-1133">Transmembrane helix</keyword>
<feature type="transmembrane region" description="Helical" evidence="1">
    <location>
        <begin position="97"/>
        <end position="114"/>
    </location>
</feature>
<keyword evidence="3" id="KW-1185">Reference proteome</keyword>
<dbReference type="InterPro" id="IPR025441">
    <property type="entry name" value="DUF4181"/>
</dbReference>
<dbReference type="Pfam" id="PF13789">
    <property type="entry name" value="DUF4181"/>
    <property type="match status" value="1"/>
</dbReference>
<evidence type="ECO:0000313" key="2">
    <source>
        <dbReference type="EMBL" id="KGP90225.1"/>
    </source>
</evidence>
<keyword evidence="1" id="KW-0472">Membrane</keyword>
<proteinExistence type="predicted"/>
<protein>
    <recommendedName>
        <fullName evidence="4">DUF4181 domain-containing protein</fullName>
    </recommendedName>
</protein>
<evidence type="ECO:0000313" key="3">
    <source>
        <dbReference type="Proteomes" id="UP000030153"/>
    </source>
</evidence>
<dbReference type="RefSeq" id="WP_036786279.1">
    <property type="nucleotide sequence ID" value="NZ_AVBG01000014.1"/>
</dbReference>
<sequence length="120" mass="13920">MNVIVLLLVFSILLFMVEKITTKILKVEKIMISETSGKKIDRFGRGVILLIFVSTLWFVVKNDSILITKLYFMTYLTFLLGFQAVMEFFFIKGSKQYISTVVVLVVSLILFYNFNEFLHG</sequence>
<comment type="caution">
    <text evidence="2">The sequence shown here is derived from an EMBL/GenBank/DDBJ whole genome shotgun (WGS) entry which is preliminary data.</text>
</comment>
<evidence type="ECO:0008006" key="4">
    <source>
        <dbReference type="Google" id="ProtNLM"/>
    </source>
</evidence>
<dbReference type="Proteomes" id="UP000030153">
    <property type="component" value="Unassembled WGS sequence"/>
</dbReference>
<dbReference type="STRING" id="1385513.N780_05790"/>
<dbReference type="AlphaFoldDB" id="A0A0A2V944"/>